<dbReference type="Gene3D" id="3.30.420.10">
    <property type="entry name" value="Ribonuclease H-like superfamily/Ribonuclease H"/>
    <property type="match status" value="1"/>
</dbReference>
<dbReference type="InterPro" id="IPR036397">
    <property type="entry name" value="RNaseH_sf"/>
</dbReference>
<keyword evidence="3" id="KW-1185">Reference proteome</keyword>
<dbReference type="AlphaFoldDB" id="A0A1Q9C778"/>
<dbReference type="SUPFAM" id="SSF53098">
    <property type="entry name" value="Ribonuclease H-like"/>
    <property type="match status" value="1"/>
</dbReference>
<dbReference type="Proteomes" id="UP000186817">
    <property type="component" value="Unassembled WGS sequence"/>
</dbReference>
<reference evidence="2 3" key="1">
    <citation type="submission" date="2016-02" db="EMBL/GenBank/DDBJ databases">
        <title>Genome analysis of coral dinoflagellate symbionts highlights evolutionary adaptations to a symbiotic lifestyle.</title>
        <authorList>
            <person name="Aranda M."/>
            <person name="Li Y."/>
            <person name="Liew Y.J."/>
            <person name="Baumgarten S."/>
            <person name="Simakov O."/>
            <person name="Wilson M."/>
            <person name="Piel J."/>
            <person name="Ashoor H."/>
            <person name="Bougouffa S."/>
            <person name="Bajic V.B."/>
            <person name="Ryu T."/>
            <person name="Ravasi T."/>
            <person name="Bayer T."/>
            <person name="Micklem G."/>
            <person name="Kim H."/>
            <person name="Bhak J."/>
            <person name="Lajeunesse T.C."/>
            <person name="Voolstra C.R."/>
        </authorList>
    </citation>
    <scope>NUCLEOTIDE SEQUENCE [LARGE SCALE GENOMIC DNA]</scope>
    <source>
        <strain evidence="2 3">CCMP2467</strain>
    </source>
</reference>
<feature type="region of interest" description="Disordered" evidence="1">
    <location>
        <begin position="450"/>
        <end position="501"/>
    </location>
</feature>
<evidence type="ECO:0000313" key="2">
    <source>
        <dbReference type="EMBL" id="OLP78784.1"/>
    </source>
</evidence>
<name>A0A1Q9C778_SYMMI</name>
<evidence type="ECO:0000256" key="1">
    <source>
        <dbReference type="SAM" id="MobiDB-lite"/>
    </source>
</evidence>
<proteinExistence type="predicted"/>
<evidence type="ECO:0000313" key="3">
    <source>
        <dbReference type="Proteomes" id="UP000186817"/>
    </source>
</evidence>
<dbReference type="GO" id="GO:0003676">
    <property type="term" value="F:nucleic acid binding"/>
    <property type="evidence" value="ECO:0007669"/>
    <property type="project" value="InterPro"/>
</dbReference>
<feature type="compositionally biased region" description="Low complexity" evidence="1">
    <location>
        <begin position="486"/>
        <end position="501"/>
    </location>
</feature>
<sequence>MYKAPGYRTDGLRSVSASCFGDHITADHVVIYRDSDNMVEDVRLALVIKDAATSFMFAYPSALKDADECKAALQHFVSSTDKVGVFYSDNAKELTKASKPLGSRHEHSKDYIHQSNACNFRGHTLQSFGSRSFPWYWPQALEHACVFLGYYFQPGMKWKREILVLSLKELNRNDFNECLPPVKANQFSVPEGDFVFPMKDRYERVRAGLAPDALEGPGPPPLENQDAEVGDEQKAEIENASLTVKPTMVIDPVSRKSVPLPEGGRYYAQKRKAIEESAMKAALEKLDDDGTPTSFLWVVKPSLKMKMIGEMYEGGSAKEEQKNKKVHVGKIFEICVEKGSELPEGDPLRKFKGRTVFQGNNVKDENNDTALFSELGSSPATMEAGKTLVGKANLRLLGTTLRKDAQRGPKESMAKGWELIASKIDMVVYDMSSFLQQAIDRYKLAGLATMSGASSGDDSESLPEVPTEVPSDLEEGTASGAGVQGPSGPAATPSASATPSAPVVAADLRAHRLSRRPLLRSNAYPERTESWASLPKRQVKLQLLRLHVLRLVRVVLDKAYRYLLDQGFGVLELTSLDLEEVPAMARQLADELAVRTGDWLEAVLLAARGAARGKCRGAALSDDLTWMTLIPPIMLPTREGAGSGPRYAPEPPPPKGERNRKLVEDGCIVAAREKRLLDIWCRKLQEKLLEIDKITEILSEGARLIKRAPRYPVYLLARLEELVLDPGHAIGWRVWAWAKLIKVCSRLLFFEHAFFVKSGWLKEGFALLKQHAGYKRDYLMPRLNADGVWR</sequence>
<comment type="caution">
    <text evidence="2">The sequence shown here is derived from an EMBL/GenBank/DDBJ whole genome shotgun (WGS) entry which is preliminary data.</text>
</comment>
<organism evidence="2 3">
    <name type="scientific">Symbiodinium microadriaticum</name>
    <name type="common">Dinoflagellate</name>
    <name type="synonym">Zooxanthella microadriatica</name>
    <dbReference type="NCBI Taxonomy" id="2951"/>
    <lineage>
        <taxon>Eukaryota</taxon>
        <taxon>Sar</taxon>
        <taxon>Alveolata</taxon>
        <taxon>Dinophyceae</taxon>
        <taxon>Suessiales</taxon>
        <taxon>Symbiodiniaceae</taxon>
        <taxon>Symbiodinium</taxon>
    </lineage>
</organism>
<dbReference type="InterPro" id="IPR012337">
    <property type="entry name" value="RNaseH-like_sf"/>
</dbReference>
<feature type="region of interest" description="Disordered" evidence="1">
    <location>
        <begin position="636"/>
        <end position="660"/>
    </location>
</feature>
<protein>
    <submittedName>
        <fullName evidence="2">Uncharacterized protein</fullName>
    </submittedName>
</protein>
<gene>
    <name evidence="2" type="ORF">AK812_SmicGene41005</name>
</gene>
<dbReference type="EMBL" id="LSRX01001562">
    <property type="protein sequence ID" value="OLP78784.1"/>
    <property type="molecule type" value="Genomic_DNA"/>
</dbReference>
<dbReference type="OrthoDB" id="409838at2759"/>
<accession>A0A1Q9C778</accession>